<dbReference type="Proteomes" id="UP001165064">
    <property type="component" value="Unassembled WGS sequence"/>
</dbReference>
<proteinExistence type="predicted"/>
<evidence type="ECO:0000313" key="1">
    <source>
        <dbReference type="EMBL" id="GME85634.1"/>
    </source>
</evidence>
<reference evidence="1" key="1">
    <citation type="submission" date="2023-04" db="EMBL/GenBank/DDBJ databases">
        <title>Ambrosiozyma monospora NBRC 10751.</title>
        <authorList>
            <person name="Ichikawa N."/>
            <person name="Sato H."/>
            <person name="Tonouchi N."/>
        </authorList>
    </citation>
    <scope>NUCLEOTIDE SEQUENCE</scope>
    <source>
        <strain evidence="1">NBRC 10751</strain>
    </source>
</reference>
<keyword evidence="2" id="KW-1185">Reference proteome</keyword>
<dbReference type="EMBL" id="BSXS01006499">
    <property type="protein sequence ID" value="GME85634.1"/>
    <property type="molecule type" value="Genomic_DNA"/>
</dbReference>
<gene>
    <name evidence="1" type="ORF">Amon02_000769700</name>
</gene>
<protein>
    <submittedName>
        <fullName evidence="1">Unnamed protein product</fullName>
    </submittedName>
</protein>
<evidence type="ECO:0000313" key="2">
    <source>
        <dbReference type="Proteomes" id="UP001165064"/>
    </source>
</evidence>
<name>A0ACB5TEG6_AMBMO</name>
<comment type="caution">
    <text evidence="1">The sequence shown here is derived from an EMBL/GenBank/DDBJ whole genome shotgun (WGS) entry which is preliminary data.</text>
</comment>
<accession>A0ACB5TEG6</accession>
<organism evidence="1 2">
    <name type="scientific">Ambrosiozyma monospora</name>
    <name type="common">Yeast</name>
    <name type="synonym">Endomycopsis monosporus</name>
    <dbReference type="NCBI Taxonomy" id="43982"/>
    <lineage>
        <taxon>Eukaryota</taxon>
        <taxon>Fungi</taxon>
        <taxon>Dikarya</taxon>
        <taxon>Ascomycota</taxon>
        <taxon>Saccharomycotina</taxon>
        <taxon>Pichiomycetes</taxon>
        <taxon>Pichiales</taxon>
        <taxon>Pichiaceae</taxon>
        <taxon>Ambrosiozyma</taxon>
    </lineage>
</organism>
<sequence>MYLIYGQEFLDEAYLYHLVRLDHRHNFSVYNVGLYFTSFTGYSSLNFLQEHNLKIEQLAFVPQLLLSIVLIPLGVIDQNSATLYQDLLNSFFIQTFTFITYNKVCTSQYFIWFLCLLPNYLASTSISGLKGLVMVLGWVVTQGLWLFYGYKLEFLGESGIFAYGIWSSSLVFFIWNVVVISSLIQDQKQRRKQFHQTHHKTE</sequence>